<feature type="domain" description="General stress protein 17M-like" evidence="1">
    <location>
        <begin position="7"/>
        <end position="103"/>
    </location>
</feature>
<reference evidence="3" key="1">
    <citation type="journal article" date="2019" name="Int. J. Syst. Evol. Microbiol.">
        <title>The Global Catalogue of Microorganisms (GCM) 10K type strain sequencing project: providing services to taxonomists for standard genome sequencing and annotation.</title>
        <authorList>
            <consortium name="The Broad Institute Genomics Platform"/>
            <consortium name="The Broad Institute Genome Sequencing Center for Infectious Disease"/>
            <person name="Wu L."/>
            <person name="Ma J."/>
        </authorList>
    </citation>
    <scope>NUCLEOTIDE SEQUENCE [LARGE SCALE GENOMIC DNA]</scope>
    <source>
        <strain evidence="3">KCTC 42143</strain>
    </source>
</reference>
<gene>
    <name evidence="2" type="ORF">ACFSBK_01485</name>
</gene>
<dbReference type="Proteomes" id="UP001597285">
    <property type="component" value="Unassembled WGS sequence"/>
</dbReference>
<organism evidence="2 3">
    <name type="scientific">Carnobacterium antarcticum</name>
    <dbReference type="NCBI Taxonomy" id="2126436"/>
    <lineage>
        <taxon>Bacteria</taxon>
        <taxon>Bacillati</taxon>
        <taxon>Bacillota</taxon>
        <taxon>Bacilli</taxon>
        <taxon>Lactobacillales</taxon>
        <taxon>Carnobacteriaceae</taxon>
        <taxon>Carnobacterium</taxon>
    </lineage>
</organism>
<evidence type="ECO:0000313" key="3">
    <source>
        <dbReference type="Proteomes" id="UP001597285"/>
    </source>
</evidence>
<protein>
    <submittedName>
        <fullName evidence="2">General stress protein</fullName>
    </submittedName>
</protein>
<comment type="caution">
    <text evidence="2">The sequence shown here is derived from an EMBL/GenBank/DDBJ whole genome shotgun (WGS) entry which is preliminary data.</text>
</comment>
<sequence>MSMMVKGIYDNAQETLEAVNQLKSEGYTANEITVVTGQNKNPNLKDLNEAKVSTADATKEDHEDEESVWEKIKDVFTVKDYEKGNSVGNPLAEYGVSDDVASDLDYKNELEKGRILIVVDDAKEMQKNSPEKKPLI</sequence>
<dbReference type="EMBL" id="JBHUFF010000006">
    <property type="protein sequence ID" value="MFD1798534.1"/>
    <property type="molecule type" value="Genomic_DNA"/>
</dbReference>
<dbReference type="InterPro" id="IPR025889">
    <property type="entry name" value="GSP17M-like_dom"/>
</dbReference>
<dbReference type="Pfam" id="PF11181">
    <property type="entry name" value="YflT"/>
    <property type="match status" value="1"/>
</dbReference>
<dbReference type="RefSeq" id="WP_058919581.1">
    <property type="nucleotide sequence ID" value="NZ_JBHSQC010000005.1"/>
</dbReference>
<proteinExistence type="predicted"/>
<evidence type="ECO:0000259" key="1">
    <source>
        <dbReference type="Pfam" id="PF11181"/>
    </source>
</evidence>
<accession>A0ABW4NJX0</accession>
<keyword evidence="3" id="KW-1185">Reference proteome</keyword>
<name>A0ABW4NJX0_9LACT</name>
<evidence type="ECO:0000313" key="2">
    <source>
        <dbReference type="EMBL" id="MFD1798534.1"/>
    </source>
</evidence>